<evidence type="ECO:0000313" key="6">
    <source>
        <dbReference type="EMBL" id="MFG1708854.1"/>
    </source>
</evidence>
<accession>A0ABW7AP61</accession>
<dbReference type="SUPFAM" id="SSF53850">
    <property type="entry name" value="Periplasmic binding protein-like II"/>
    <property type="match status" value="1"/>
</dbReference>
<keyword evidence="7" id="KW-1185">Reference proteome</keyword>
<keyword evidence="4" id="KW-0564">Palmitate</keyword>
<gene>
    <name evidence="6" type="ORF">ACFLIM_37220</name>
</gene>
<dbReference type="Proteomes" id="UP001603978">
    <property type="component" value="Unassembled WGS sequence"/>
</dbReference>
<dbReference type="Gene3D" id="3.40.190.10">
    <property type="entry name" value="Periplasmic binding protein-like II"/>
    <property type="match status" value="2"/>
</dbReference>
<evidence type="ECO:0000256" key="1">
    <source>
        <dbReference type="ARBA" id="ARBA00022475"/>
    </source>
</evidence>
<keyword evidence="5" id="KW-0449">Lipoprotein</keyword>
<comment type="caution">
    <text evidence="6">The sequence shown here is derived from an EMBL/GenBank/DDBJ whole genome shotgun (WGS) entry which is preliminary data.</text>
</comment>
<name>A0ABW7AP61_9ACTN</name>
<evidence type="ECO:0000256" key="4">
    <source>
        <dbReference type="ARBA" id="ARBA00023139"/>
    </source>
</evidence>
<organism evidence="6 7">
    <name type="scientific">Nonomuraea marmarensis</name>
    <dbReference type="NCBI Taxonomy" id="3351344"/>
    <lineage>
        <taxon>Bacteria</taxon>
        <taxon>Bacillati</taxon>
        <taxon>Actinomycetota</taxon>
        <taxon>Actinomycetes</taxon>
        <taxon>Streptosporangiales</taxon>
        <taxon>Streptosporangiaceae</taxon>
        <taxon>Nonomuraea</taxon>
    </lineage>
</organism>
<dbReference type="EMBL" id="JBICRM010000031">
    <property type="protein sequence ID" value="MFG1708854.1"/>
    <property type="molecule type" value="Genomic_DNA"/>
</dbReference>
<reference evidence="6 7" key="1">
    <citation type="submission" date="2024-10" db="EMBL/GenBank/DDBJ databases">
        <authorList>
            <person name="Topkara A.R."/>
            <person name="Saygin H."/>
        </authorList>
    </citation>
    <scope>NUCLEOTIDE SEQUENCE [LARGE SCALE GENOMIC DNA]</scope>
    <source>
        <strain evidence="6 7">M3C6</strain>
    </source>
</reference>
<dbReference type="PROSITE" id="PS51318">
    <property type="entry name" value="TAT"/>
    <property type="match status" value="1"/>
</dbReference>
<protein>
    <submittedName>
        <fullName evidence="6">ABC transporter substrate-binding protein</fullName>
    </submittedName>
</protein>
<dbReference type="PANTHER" id="PTHR43649">
    <property type="entry name" value="ARABINOSE-BINDING PROTEIN-RELATED"/>
    <property type="match status" value="1"/>
</dbReference>
<evidence type="ECO:0000256" key="2">
    <source>
        <dbReference type="ARBA" id="ARBA00022729"/>
    </source>
</evidence>
<dbReference type="RefSeq" id="WP_393173083.1">
    <property type="nucleotide sequence ID" value="NZ_JBICRM010000031.1"/>
</dbReference>
<sequence length="451" mass="47960">MGETTPLDSAGTWGTPPARRVSRRSLLQGSLLGAAGLAASGLLTACDSAPSTGGATTGGKARVRLWHWYSQQRDQWGPLIEEFQAAHPTIVVENRLFGDPDSYLPALQGAVAAGDPPEIFAPHVLAIEYGKAGVSADLRTELGADFLKDFFKSANDEYTDAGKQYALGWMAQTFGIFYDPDILARAKVDVPETWDDLLAAGRKINDIGVLPCLLSNNPGTNGLDFFLPLITQASDDPALLLDIDQQRNGATWENPKVVEALTTMDKLVKGGAFAPNSNGLTTAQGESLLYTGKAAMLFMGSWVPQDFIQSAPKAFVERYKVMPTPAWAAGKRHWCANQAGAGFAVSRNSPNKAAALEFVKFMYEPARYAKIMNDSASMPSTQTAGRQVADPVLKQMTSWLLNGDGAPHILFGKGSSAAAANAVAALVGGQAAPEQTSKKIQTDVVRARGGN</sequence>
<evidence type="ECO:0000256" key="3">
    <source>
        <dbReference type="ARBA" id="ARBA00023136"/>
    </source>
</evidence>
<keyword evidence="2" id="KW-0732">Signal</keyword>
<dbReference type="PANTHER" id="PTHR43649:SF33">
    <property type="entry name" value="POLYGALACTURONAN_RHAMNOGALACTURONAN-BINDING PROTEIN YTCQ"/>
    <property type="match status" value="1"/>
</dbReference>
<keyword evidence="3" id="KW-0472">Membrane</keyword>
<dbReference type="InterPro" id="IPR006059">
    <property type="entry name" value="SBP"/>
</dbReference>
<evidence type="ECO:0000313" key="7">
    <source>
        <dbReference type="Proteomes" id="UP001603978"/>
    </source>
</evidence>
<keyword evidence="1" id="KW-1003">Cell membrane</keyword>
<dbReference type="Pfam" id="PF01547">
    <property type="entry name" value="SBP_bac_1"/>
    <property type="match status" value="1"/>
</dbReference>
<dbReference type="InterPro" id="IPR006311">
    <property type="entry name" value="TAT_signal"/>
</dbReference>
<evidence type="ECO:0000256" key="5">
    <source>
        <dbReference type="ARBA" id="ARBA00023288"/>
    </source>
</evidence>
<proteinExistence type="predicted"/>
<dbReference type="InterPro" id="IPR050490">
    <property type="entry name" value="Bact_solute-bd_prot1"/>
</dbReference>